<dbReference type="OrthoDB" id="3016371at2759"/>
<reference evidence="3" key="1">
    <citation type="submission" date="2020-05" db="EMBL/GenBank/DDBJ databases">
        <title>Mycena genomes resolve the evolution of fungal bioluminescence.</title>
        <authorList>
            <person name="Tsai I.J."/>
        </authorList>
    </citation>
    <scope>NUCLEOTIDE SEQUENCE</scope>
    <source>
        <strain evidence="3">CCC161011</strain>
    </source>
</reference>
<proteinExistence type="predicted"/>
<protein>
    <recommendedName>
        <fullName evidence="5">Transmembrane protein</fullName>
    </recommendedName>
</protein>
<keyword evidence="2" id="KW-0812">Transmembrane</keyword>
<feature type="transmembrane region" description="Helical" evidence="2">
    <location>
        <begin position="62"/>
        <end position="84"/>
    </location>
</feature>
<evidence type="ECO:0000256" key="1">
    <source>
        <dbReference type="SAM" id="MobiDB-lite"/>
    </source>
</evidence>
<keyword evidence="4" id="KW-1185">Reference proteome</keyword>
<feature type="transmembrane region" description="Helical" evidence="2">
    <location>
        <begin position="90"/>
        <end position="108"/>
    </location>
</feature>
<comment type="caution">
    <text evidence="3">The sequence shown here is derived from an EMBL/GenBank/DDBJ whole genome shotgun (WGS) entry which is preliminary data.</text>
</comment>
<feature type="transmembrane region" description="Helical" evidence="2">
    <location>
        <begin position="235"/>
        <end position="254"/>
    </location>
</feature>
<feature type="compositionally biased region" description="Acidic residues" evidence="1">
    <location>
        <begin position="303"/>
        <end position="313"/>
    </location>
</feature>
<evidence type="ECO:0000313" key="4">
    <source>
        <dbReference type="Proteomes" id="UP000620124"/>
    </source>
</evidence>
<gene>
    <name evidence="3" type="ORF">MVEN_00259900</name>
</gene>
<evidence type="ECO:0000256" key="2">
    <source>
        <dbReference type="SAM" id="Phobius"/>
    </source>
</evidence>
<dbReference type="Proteomes" id="UP000620124">
    <property type="component" value="Unassembled WGS sequence"/>
</dbReference>
<feature type="region of interest" description="Disordered" evidence="1">
    <location>
        <begin position="392"/>
        <end position="432"/>
    </location>
</feature>
<accession>A0A8H6Z1X0</accession>
<organism evidence="3 4">
    <name type="scientific">Mycena venus</name>
    <dbReference type="NCBI Taxonomy" id="2733690"/>
    <lineage>
        <taxon>Eukaryota</taxon>
        <taxon>Fungi</taxon>
        <taxon>Dikarya</taxon>
        <taxon>Basidiomycota</taxon>
        <taxon>Agaricomycotina</taxon>
        <taxon>Agaricomycetes</taxon>
        <taxon>Agaricomycetidae</taxon>
        <taxon>Agaricales</taxon>
        <taxon>Marasmiineae</taxon>
        <taxon>Mycenaceae</taxon>
        <taxon>Mycena</taxon>
    </lineage>
</organism>
<name>A0A8H6Z1X0_9AGAR</name>
<feature type="transmembrane region" description="Helical" evidence="2">
    <location>
        <begin position="128"/>
        <end position="148"/>
    </location>
</feature>
<feature type="compositionally biased region" description="Basic and acidic residues" evidence="1">
    <location>
        <begin position="288"/>
        <end position="301"/>
    </location>
</feature>
<feature type="transmembrane region" description="Helical" evidence="2">
    <location>
        <begin position="32"/>
        <end position="57"/>
    </location>
</feature>
<dbReference type="AlphaFoldDB" id="A0A8H6Z1X0"/>
<evidence type="ECO:0000313" key="3">
    <source>
        <dbReference type="EMBL" id="KAF7369317.1"/>
    </source>
</evidence>
<feature type="compositionally biased region" description="Polar residues" evidence="1">
    <location>
        <begin position="416"/>
        <end position="426"/>
    </location>
</feature>
<keyword evidence="2" id="KW-1133">Transmembrane helix</keyword>
<evidence type="ECO:0008006" key="5">
    <source>
        <dbReference type="Google" id="ProtNLM"/>
    </source>
</evidence>
<sequence length="432" mass="47726">MDFVHSMEKEYGRPAKDFLAQSFRECPTVTSIGVVFSIISFVPVVTAIALFIIICFLTAAGIFISVVALLSGGLVAVVTLFLLLSTILSAALVLSATTALVMSSDVWCRTPRVETQDADTTTPSKQGISGYLIPITRFFTSLISSLVALQKNKVPSSWRLPIFALILLRNPIARILLPRWMRYRSFYPWVFGRNRNPHPLKWAVLRVLWAAHPAMFPRRKIASFVFKAFRLAVRLLADLGWDSVLIVCVLLAFLSPKVRERAIAPLYEFLRRVLVDGKEGGEGGAETRVSDPDWDEARPSEETLTEEIPDDQDQLPSDQIRSSEFLRSESPSDEILDDELLTEEILDGEILTDDDYSDEDLPPVPAPADPIPTIDVPPLIARGQCSGCATTGFLVSSSMSPRERGNMLGLGEGMTMRTTQRRNGSGSDCGCE</sequence>
<feature type="region of interest" description="Disordered" evidence="1">
    <location>
        <begin position="280"/>
        <end position="333"/>
    </location>
</feature>
<keyword evidence="2" id="KW-0472">Membrane</keyword>
<dbReference type="EMBL" id="JACAZI010000002">
    <property type="protein sequence ID" value="KAF7369317.1"/>
    <property type="molecule type" value="Genomic_DNA"/>
</dbReference>